<comment type="function">
    <text evidence="2">Involved in fatty acylation of protoxin at internal lysine residues, thereby converting it to the active toxin.</text>
</comment>
<keyword evidence="4" id="KW-1185">Reference proteome</keyword>
<dbReference type="Pfam" id="PF02794">
    <property type="entry name" value="HlyC"/>
    <property type="match status" value="1"/>
</dbReference>
<name>A0ABT7F3Z4_9RHOB</name>
<dbReference type="InterPro" id="IPR003996">
    <property type="entry name" value="RTX_toxin-activating_protC_bac"/>
</dbReference>
<keyword evidence="2" id="KW-0963">Cytoplasm</keyword>
<keyword evidence="2" id="KW-0808">Transferase</keyword>
<reference evidence="3 4" key="1">
    <citation type="submission" date="2023-05" db="EMBL/GenBank/DDBJ databases">
        <title>Pseudodonghicola sp. nov.</title>
        <authorList>
            <person name="Huang J."/>
        </authorList>
    </citation>
    <scope>NUCLEOTIDE SEQUENCE [LARGE SCALE GENOMIC DNA]</scope>
    <source>
        <strain evidence="3 4">IC7</strain>
    </source>
</reference>
<dbReference type="PRINTS" id="PR01489">
    <property type="entry name" value="RTXTOXINC"/>
</dbReference>
<evidence type="ECO:0000313" key="4">
    <source>
        <dbReference type="Proteomes" id="UP001243757"/>
    </source>
</evidence>
<sequence length="185" mass="21035">MRVNFAGIGDRLPDPDTLDDLSLEACGAFTHLYMHSPAHRRQTLKELQMMLQPALDWGLYHIFRDAGGVPRAGVTWAWLNSDAQNRHVAGEFLAPADWRSGDRFWMIDFVAPFGPHCATAAMNWLRRNMPASITRVSYMRPSEDFGLPAKVVTCRRMANDRWGAEACSACDYVRASTLRRARWLH</sequence>
<dbReference type="Proteomes" id="UP001243757">
    <property type="component" value="Unassembled WGS sequence"/>
</dbReference>
<gene>
    <name evidence="3" type="ORF">QO033_16700</name>
</gene>
<evidence type="ECO:0000256" key="1">
    <source>
        <dbReference type="ARBA" id="ARBA00005686"/>
    </source>
</evidence>
<dbReference type="EMBL" id="JASNJD010000013">
    <property type="protein sequence ID" value="MDK3019322.1"/>
    <property type="molecule type" value="Genomic_DNA"/>
</dbReference>
<protein>
    <recommendedName>
        <fullName evidence="2">RTX toxin-activating lysine-acyltransferase</fullName>
        <ecNumber evidence="2">2.3.1.-</ecNumber>
    </recommendedName>
</protein>
<comment type="caution">
    <text evidence="3">The sequence shown here is derived from an EMBL/GenBank/DDBJ whole genome shotgun (WGS) entry which is preliminary data.</text>
</comment>
<comment type="similarity">
    <text evidence="1 2">Belongs to the RTX toxin acyltransferase family.</text>
</comment>
<evidence type="ECO:0000313" key="3">
    <source>
        <dbReference type="EMBL" id="MDK3019322.1"/>
    </source>
</evidence>
<dbReference type="RefSeq" id="WP_284482117.1">
    <property type="nucleotide sequence ID" value="NZ_JASNJD010000013.1"/>
</dbReference>
<keyword evidence="2" id="KW-0012">Acyltransferase</keyword>
<accession>A0ABT7F3Z4</accession>
<comment type="subcellular location">
    <subcellularLocation>
        <location evidence="2">Cytoplasm</location>
    </subcellularLocation>
</comment>
<evidence type="ECO:0000256" key="2">
    <source>
        <dbReference type="RuleBase" id="RU368102"/>
    </source>
</evidence>
<dbReference type="EC" id="2.3.1.-" evidence="2"/>
<keyword evidence="2" id="KW-0204">Cytolysis</keyword>
<proteinExistence type="inferred from homology"/>
<organism evidence="3 4">
    <name type="scientific">Pseudodonghicola flavimaris</name>
    <dbReference type="NCBI Taxonomy" id="3050036"/>
    <lineage>
        <taxon>Bacteria</taxon>
        <taxon>Pseudomonadati</taxon>
        <taxon>Pseudomonadota</taxon>
        <taxon>Alphaproteobacteria</taxon>
        <taxon>Rhodobacterales</taxon>
        <taxon>Paracoccaceae</taxon>
        <taxon>Pseudodonghicola</taxon>
    </lineage>
</organism>